<dbReference type="Pfam" id="PF08238">
    <property type="entry name" value="Sel1"/>
    <property type="match status" value="3"/>
</dbReference>
<sequence length="351" mass="40544">MISSSSKKLSEVSEVFKNVSKSVLSKTEKFKSLKSIAKNEIFASRTSKFFQYRLNSKEVPNVPNVPDIPDNKINLPAILPEVDVKIQKVQHSIDDKEKSSTKNIPSQEEVAILFLQELLQDFENILTNTEDFKGFDKYATDWMRNYIEENMKRIKVEYIFEVLLKFYQDNHLEYFSSLLGFFYQYGIGHKVNNKKALELYKITTKQDNLGKNIYNHLQNINKSVGEYLLALYYYKDIIVDRQKSLKWSYQPAKEGNAASQYEIGYCYEYGIGTIQSVIPKWIILGPSDQLFVSPLHKASSRGHALLLLLVNWFPVRTGKLKALNNEFVRFNIAVCTVFFGVTVPRSISYPS</sequence>
<dbReference type="Proteomes" id="UP000789375">
    <property type="component" value="Unassembled WGS sequence"/>
</dbReference>
<dbReference type="EMBL" id="CAJVPP010000346">
    <property type="protein sequence ID" value="CAG8472558.1"/>
    <property type="molecule type" value="Genomic_DNA"/>
</dbReference>
<keyword evidence="2" id="KW-1185">Reference proteome</keyword>
<accession>A0A9N8Z6K1</accession>
<protein>
    <submittedName>
        <fullName evidence="1">1009_t:CDS:1</fullName>
    </submittedName>
</protein>
<dbReference type="InterPro" id="IPR006597">
    <property type="entry name" value="Sel1-like"/>
</dbReference>
<organism evidence="1 2">
    <name type="scientific">Funneliformis mosseae</name>
    <name type="common">Endomycorrhizal fungus</name>
    <name type="synonym">Glomus mosseae</name>
    <dbReference type="NCBI Taxonomy" id="27381"/>
    <lineage>
        <taxon>Eukaryota</taxon>
        <taxon>Fungi</taxon>
        <taxon>Fungi incertae sedis</taxon>
        <taxon>Mucoromycota</taxon>
        <taxon>Glomeromycotina</taxon>
        <taxon>Glomeromycetes</taxon>
        <taxon>Glomerales</taxon>
        <taxon>Glomeraceae</taxon>
        <taxon>Funneliformis</taxon>
    </lineage>
</organism>
<gene>
    <name evidence="1" type="ORF">FMOSSE_LOCUS2588</name>
</gene>
<name>A0A9N8Z6K1_FUNMO</name>
<evidence type="ECO:0000313" key="2">
    <source>
        <dbReference type="Proteomes" id="UP000789375"/>
    </source>
</evidence>
<dbReference type="AlphaFoldDB" id="A0A9N8Z6K1"/>
<comment type="caution">
    <text evidence="1">The sequence shown here is derived from an EMBL/GenBank/DDBJ whole genome shotgun (WGS) entry which is preliminary data.</text>
</comment>
<dbReference type="Gene3D" id="1.25.40.10">
    <property type="entry name" value="Tetratricopeptide repeat domain"/>
    <property type="match status" value="1"/>
</dbReference>
<dbReference type="SMART" id="SM00671">
    <property type="entry name" value="SEL1"/>
    <property type="match status" value="2"/>
</dbReference>
<proteinExistence type="predicted"/>
<reference evidence="1" key="1">
    <citation type="submission" date="2021-06" db="EMBL/GenBank/DDBJ databases">
        <authorList>
            <person name="Kallberg Y."/>
            <person name="Tangrot J."/>
            <person name="Rosling A."/>
        </authorList>
    </citation>
    <scope>NUCLEOTIDE SEQUENCE</scope>
    <source>
        <strain evidence="1">87-6 pot B 2015</strain>
    </source>
</reference>
<dbReference type="InterPro" id="IPR011990">
    <property type="entry name" value="TPR-like_helical_dom_sf"/>
</dbReference>
<evidence type="ECO:0000313" key="1">
    <source>
        <dbReference type="EMBL" id="CAG8472558.1"/>
    </source>
</evidence>
<dbReference type="SUPFAM" id="SSF81901">
    <property type="entry name" value="HCP-like"/>
    <property type="match status" value="1"/>
</dbReference>